<organism evidence="2 3">
    <name type="scientific">Mucilaginibacter xinganensis</name>
    <dbReference type="NCBI Taxonomy" id="1234841"/>
    <lineage>
        <taxon>Bacteria</taxon>
        <taxon>Pseudomonadati</taxon>
        <taxon>Bacteroidota</taxon>
        <taxon>Sphingobacteriia</taxon>
        <taxon>Sphingobacteriales</taxon>
        <taxon>Sphingobacteriaceae</taxon>
        <taxon>Mucilaginibacter</taxon>
    </lineage>
</organism>
<evidence type="ECO:0000256" key="1">
    <source>
        <dbReference type="SAM" id="Coils"/>
    </source>
</evidence>
<evidence type="ECO:0000313" key="3">
    <source>
        <dbReference type="Proteomes" id="UP000215002"/>
    </source>
</evidence>
<feature type="coiled-coil region" evidence="1">
    <location>
        <begin position="381"/>
        <end position="436"/>
    </location>
</feature>
<keyword evidence="1" id="KW-0175">Coiled coil</keyword>
<sequence length="1337" mass="139440">MPQLEYSISGDNSGLIAATDRAIGNIENLTNAINNANISLQFKNGIAALDTLGQKLLVAQGNATLFGDSIGNQTQQISAYQSAINSLLANGYDPMSADIQRLKGQIDDLNASIASTPKVNRSFVNDTSNTPSAENLSRPQLIGSVQGESAFVTALNQQLASGAINAQEYSQALAGANSTAQTLGQTTQQTAEQIAVADGYVIGLKQALADLNSQRLIAPAQDLVALNAEIQQVEISLQQAKNIGKVGFDEMGNAIKGVSLQNVNGQIIALSNNLFGARQIAKDVVRTLDSSNLAGVAKGIGLLAVDFLYYAQNAQFAAGATTVATGAIAAEGTVAASSGISTAALGAAFSSLLTPVNLIILGVALLGGGLLAYERHQKTAAQAATEHLKALREQKQALEDVLSTLNAQQRVEAKASEIYSDQIAKLNELYTALEQQVSAGNDYTSQLTDLQNAFPQFFANIDTAAAKTNALTEAYKNAGEAIKALGLVTAALQLSGESNKSQVQNQVAADALLAPLQKVKKELEDATKEFNKNGAQFSQSFSGPGQGGASVAASNLSVLKKQYDDLNDKIHTYNVAVATARAQTDAFNKIAVNNQSAADAGKNSGLINSLEKQLANLKAIEPYLKTQEQVNKNIAEQKKIQAELDSIEGKNAANLLKSKQEELSIQQQIADIIAKSGADANKSGLTGYALQVADITSKYEAFGVQLDKIATKIANQSALFSATNGKRGLSPTQAANDTSALNNARGILTVNESKQLSDAQIKEAQITADAITKINNDFGIKQQFGYNEELSHVKRLYDDIIVKATEGTQTLAQINANYQNAITKANGNQSALDAAKTNYDAQIQQANDAQAKILAAKSDLLPAIQAIDEKYIQQEQQVYDKIVDIANQAFITLDDGETSRTDKINSEWQKRISSANAYFNKLRELAVSSKLPQSAVDNINSVQSQVNGVLNTANFEAVSIEISKNFAAAMQSATQGFVTDFYTSLTGLGAARQSIDAKYSAQLANAQDQATRNQINRIKELEKQSTTSFGAIFSDLVNKFSTSFNQSILQSFTKQITENLGKTLLTPTASQLKISPEEQSAERVSTLLKSAGTSLADQIKQAGLDFYNTTKGGSVGGLLSGASGGSSIVPGLTANTGLGSFAPNSDGSLTFGNTVETSASNFKDAATKAGGAIGSGAETGGKAITEAGNHLSSKVASAAAALSLAGGLVSGATSPTSKVGQGVGGLLKGAGEGALIGSAFGPEGTVIGAIGGALIGGISGLFSASKAQKELQAQQLAEQQQQTALLKASLAYTSQIIGRDTANGIVTGISVGAFGQLVATVSGKDLQFILDRSSNGR</sequence>
<evidence type="ECO:0000313" key="2">
    <source>
        <dbReference type="EMBL" id="ASU34421.1"/>
    </source>
</evidence>
<dbReference type="OrthoDB" id="1414895at2"/>
<name>A0A223NXX7_9SPHI</name>
<proteinExistence type="predicted"/>
<gene>
    <name evidence="2" type="ORF">MuYL_2534</name>
</gene>
<keyword evidence="3" id="KW-1185">Reference proteome</keyword>
<accession>A0A223NXX7</accession>
<dbReference type="RefSeq" id="WP_094570780.1">
    <property type="nucleotide sequence ID" value="NZ_CP022743.1"/>
</dbReference>
<protein>
    <submittedName>
        <fullName evidence="2">Hemagglutinin</fullName>
    </submittedName>
</protein>
<dbReference type="KEGG" id="muc:MuYL_2534"/>
<dbReference type="Proteomes" id="UP000215002">
    <property type="component" value="Chromosome"/>
</dbReference>
<reference evidence="2 3" key="1">
    <citation type="submission" date="2017-08" db="EMBL/GenBank/DDBJ databases">
        <title>Complete genome sequence of Mucilaginibacter sp. strain BJC16-A31.</title>
        <authorList>
            <consortium name="Henan University of Science and Technology"/>
            <person name="You X."/>
        </authorList>
    </citation>
    <scope>NUCLEOTIDE SEQUENCE [LARGE SCALE GENOMIC DNA]</scope>
    <source>
        <strain evidence="2 3">BJC16-A31</strain>
    </source>
</reference>
<dbReference type="EMBL" id="CP022743">
    <property type="protein sequence ID" value="ASU34421.1"/>
    <property type="molecule type" value="Genomic_DNA"/>
</dbReference>